<reference evidence="10 11" key="1">
    <citation type="submission" date="2024-11" db="EMBL/GenBank/DDBJ databases">
        <title>Chromosome-level genome assembly of the freshwater bivalve Anodonta woodiana.</title>
        <authorList>
            <person name="Chen X."/>
        </authorList>
    </citation>
    <scope>NUCLEOTIDE SEQUENCE [LARGE SCALE GENOMIC DNA]</scope>
    <source>
        <strain evidence="10">MN2024</strain>
        <tissue evidence="10">Gills</tissue>
    </source>
</reference>
<keyword evidence="3" id="KW-1003">Cell membrane</keyword>
<organism evidence="10 11">
    <name type="scientific">Sinanodonta woodiana</name>
    <name type="common">Chinese pond mussel</name>
    <name type="synonym">Anodonta woodiana</name>
    <dbReference type="NCBI Taxonomy" id="1069815"/>
    <lineage>
        <taxon>Eukaryota</taxon>
        <taxon>Metazoa</taxon>
        <taxon>Spiralia</taxon>
        <taxon>Lophotrochozoa</taxon>
        <taxon>Mollusca</taxon>
        <taxon>Bivalvia</taxon>
        <taxon>Autobranchia</taxon>
        <taxon>Heteroconchia</taxon>
        <taxon>Palaeoheterodonta</taxon>
        <taxon>Unionida</taxon>
        <taxon>Unionoidea</taxon>
        <taxon>Unionidae</taxon>
        <taxon>Unioninae</taxon>
        <taxon>Sinanodonta</taxon>
    </lineage>
</organism>
<dbReference type="PANTHER" id="PTHR11893:SF36">
    <property type="entry name" value="INNEXIN-5"/>
    <property type="match status" value="1"/>
</dbReference>
<keyword evidence="6 9" id="KW-0406">Ion transport</keyword>
<dbReference type="GO" id="GO:0005921">
    <property type="term" value="C:gap junction"/>
    <property type="evidence" value="ECO:0007669"/>
    <property type="project" value="UniProtKB-UniRule"/>
</dbReference>
<evidence type="ECO:0000256" key="3">
    <source>
        <dbReference type="ARBA" id="ARBA00022475"/>
    </source>
</evidence>
<dbReference type="GO" id="GO:0005886">
    <property type="term" value="C:plasma membrane"/>
    <property type="evidence" value="ECO:0007669"/>
    <property type="project" value="UniProtKB-SubCell"/>
</dbReference>
<evidence type="ECO:0000256" key="4">
    <source>
        <dbReference type="ARBA" id="ARBA00022692"/>
    </source>
</evidence>
<evidence type="ECO:0000313" key="11">
    <source>
        <dbReference type="Proteomes" id="UP001634394"/>
    </source>
</evidence>
<dbReference type="InterPro" id="IPR000990">
    <property type="entry name" value="Innexin"/>
</dbReference>
<comment type="caution">
    <text evidence="9">Lacks conserved residue(s) required for the propagation of feature annotation.</text>
</comment>
<keyword evidence="11" id="KW-1185">Reference proteome</keyword>
<name>A0ABD3XDI5_SINWO</name>
<comment type="similarity">
    <text evidence="9">Belongs to the pannexin family.</text>
</comment>
<evidence type="ECO:0000256" key="5">
    <source>
        <dbReference type="ARBA" id="ARBA00022989"/>
    </source>
</evidence>
<evidence type="ECO:0000313" key="10">
    <source>
        <dbReference type="EMBL" id="KAL3884180.1"/>
    </source>
</evidence>
<sequence>MENNESSRFWQRRSRSGDVVDRLNHVWTFLFLIMAALIIAWRIQQSDRIQCWLVQGLIQEDMGMVQSVCWGANRMIPSYGPTPTNIHGIPTVRQFPHWDPRTASEERTTMYQWIPVLLFLQALLFKLPDIVFTMLNSYSSLSCRQIVGLVNGYQYLSIADREMLVRRVAIFLHERFRSSFLPCSSWGFLSFKFLLLKMMYCINAVCQIVFIDSILVPYKDAPANSYGDIVFGNLRQTKSRFWKHSPSFPQSVLCNFTNGSSASSLVFSTQCEIHVNQFSEQVLMVVWLWLLFVSIVTCLGFVSWFVGSVVPIFRSRFIKRYMDLDNVIHIKRHLMRDLARFTDSYLGQDGVIIIQLIGRNSSEVFVKHLVRHMFNLHQEFLRRSRKSRMAMLEAEKSERSVDIDLDKMEKSVEFDLDIMDKSDKTESLISHDNQ</sequence>
<evidence type="ECO:0000256" key="6">
    <source>
        <dbReference type="ARBA" id="ARBA00023065"/>
    </source>
</evidence>
<evidence type="ECO:0000256" key="8">
    <source>
        <dbReference type="ARBA" id="ARBA00023303"/>
    </source>
</evidence>
<dbReference type="PROSITE" id="PS51013">
    <property type="entry name" value="PANNEXIN"/>
    <property type="match status" value="1"/>
</dbReference>
<protein>
    <recommendedName>
        <fullName evidence="9">Innexin</fullName>
    </recommendedName>
</protein>
<dbReference type="PANTHER" id="PTHR11893">
    <property type="entry name" value="INNEXIN"/>
    <property type="match status" value="1"/>
</dbReference>
<keyword evidence="2 9" id="KW-0813">Transport</keyword>
<evidence type="ECO:0000256" key="2">
    <source>
        <dbReference type="ARBA" id="ARBA00022448"/>
    </source>
</evidence>
<feature type="transmembrane region" description="Helical" evidence="9">
    <location>
        <begin position="286"/>
        <end position="313"/>
    </location>
</feature>
<dbReference type="Proteomes" id="UP001634394">
    <property type="component" value="Unassembled WGS sequence"/>
</dbReference>
<evidence type="ECO:0000256" key="9">
    <source>
        <dbReference type="RuleBase" id="RU010713"/>
    </source>
</evidence>
<dbReference type="AlphaFoldDB" id="A0ABD3XDI5"/>
<evidence type="ECO:0000256" key="7">
    <source>
        <dbReference type="ARBA" id="ARBA00023136"/>
    </source>
</evidence>
<accession>A0ABD3XDI5</accession>
<keyword evidence="8 9" id="KW-0407">Ion channel</keyword>
<keyword evidence="4 9" id="KW-0812">Transmembrane</keyword>
<keyword evidence="5 9" id="KW-1133">Transmembrane helix</keyword>
<evidence type="ECO:0000256" key="1">
    <source>
        <dbReference type="ARBA" id="ARBA00004651"/>
    </source>
</evidence>
<proteinExistence type="inferred from homology"/>
<dbReference type="PRINTS" id="PR01262">
    <property type="entry name" value="INNEXIN"/>
</dbReference>
<comment type="function">
    <text evidence="9">Structural component of the gap junctions.</text>
</comment>
<comment type="subcellular location">
    <subcellularLocation>
        <location evidence="1 9">Cell membrane</location>
        <topology evidence="1 9">Multi-pass membrane protein</topology>
    </subcellularLocation>
</comment>
<keyword evidence="7 9" id="KW-0472">Membrane</keyword>
<feature type="transmembrane region" description="Helical" evidence="9">
    <location>
        <begin position="25"/>
        <end position="43"/>
    </location>
</feature>
<dbReference type="GO" id="GO:0034220">
    <property type="term" value="P:monoatomic ion transmembrane transport"/>
    <property type="evidence" value="ECO:0007669"/>
    <property type="project" value="UniProtKB-KW"/>
</dbReference>
<gene>
    <name evidence="9" type="primary">inx</name>
    <name evidence="10" type="ORF">ACJMK2_030400</name>
</gene>
<dbReference type="Pfam" id="PF00876">
    <property type="entry name" value="Innexin"/>
    <property type="match status" value="1"/>
</dbReference>
<comment type="caution">
    <text evidence="10">The sequence shown here is derived from an EMBL/GenBank/DDBJ whole genome shotgun (WGS) entry which is preliminary data.</text>
</comment>
<dbReference type="EMBL" id="JBJQND010000003">
    <property type="protein sequence ID" value="KAL3884180.1"/>
    <property type="molecule type" value="Genomic_DNA"/>
</dbReference>